<dbReference type="AlphaFoldDB" id="A0A7C9KXG8"/>
<protein>
    <submittedName>
        <fullName evidence="3">Glutathione S-transferase</fullName>
    </submittedName>
</protein>
<dbReference type="SFLD" id="SFLDS00019">
    <property type="entry name" value="Glutathione_Transferase_(cytos"/>
    <property type="match status" value="1"/>
</dbReference>
<dbReference type="InterPro" id="IPR040079">
    <property type="entry name" value="Glutathione_S-Trfase"/>
</dbReference>
<dbReference type="InterPro" id="IPR036282">
    <property type="entry name" value="Glutathione-S-Trfase_C_sf"/>
</dbReference>
<dbReference type="RefSeq" id="WP_152577453.1">
    <property type="nucleotide sequence ID" value="NZ_JAATJI010000001.1"/>
</dbReference>
<dbReference type="GO" id="GO:0005737">
    <property type="term" value="C:cytoplasm"/>
    <property type="evidence" value="ECO:0007669"/>
    <property type="project" value="TreeGrafter"/>
</dbReference>
<dbReference type="Pfam" id="PF13409">
    <property type="entry name" value="GST_N_2"/>
    <property type="match status" value="1"/>
</dbReference>
<dbReference type="InterPro" id="IPR034345">
    <property type="entry name" value="Gtt2-like_N"/>
</dbReference>
<evidence type="ECO:0000259" key="1">
    <source>
        <dbReference type="PROSITE" id="PS50404"/>
    </source>
</evidence>
<dbReference type="EMBL" id="WIOL01000002">
    <property type="protein sequence ID" value="MQT17026.1"/>
    <property type="molecule type" value="Genomic_DNA"/>
</dbReference>
<comment type="caution">
    <text evidence="3">The sequence shown here is derived from an EMBL/GenBank/DDBJ whole genome shotgun (WGS) entry which is preliminary data.</text>
</comment>
<sequence length="204" mass="22373">MKLYDSIGPNPRVVRMAIAEKGMAIDTITVDLMGAENRQAGYLAKVPTGGLPALELDDGTVIAEITVIADYLEDLQPMPPIIGTTPEERAETRMWTRRIDLAIADPLTTSFRACEGRQLFAPRMTLLSVEAATEMKAMVQEKFLWLDHLMQGRTWVCGDRFTLADLMLLAFVDFGTSVGQPLPASASWLPQWHGRAAARPSAAA</sequence>
<gene>
    <name evidence="3" type="ORF">F3168_07110</name>
</gene>
<dbReference type="CDD" id="cd03051">
    <property type="entry name" value="GST_N_GTT2_like"/>
    <property type="match status" value="1"/>
</dbReference>
<dbReference type="PROSITE" id="PS50404">
    <property type="entry name" value="GST_NTER"/>
    <property type="match status" value="1"/>
</dbReference>
<dbReference type="SUPFAM" id="SSF52833">
    <property type="entry name" value="Thioredoxin-like"/>
    <property type="match status" value="1"/>
</dbReference>
<feature type="domain" description="GST N-terminal" evidence="1">
    <location>
        <begin position="1"/>
        <end position="80"/>
    </location>
</feature>
<dbReference type="PANTHER" id="PTHR43968:SF6">
    <property type="entry name" value="GLUTATHIONE S-TRANSFERASE OMEGA"/>
    <property type="match status" value="1"/>
</dbReference>
<evidence type="ECO:0000259" key="2">
    <source>
        <dbReference type="PROSITE" id="PS50405"/>
    </source>
</evidence>
<dbReference type="SFLD" id="SFLDG00358">
    <property type="entry name" value="Main_(cytGST)"/>
    <property type="match status" value="1"/>
</dbReference>
<dbReference type="InterPro" id="IPR036249">
    <property type="entry name" value="Thioredoxin-like_sf"/>
</dbReference>
<dbReference type="Gene3D" id="3.40.30.10">
    <property type="entry name" value="Glutaredoxin"/>
    <property type="match status" value="1"/>
</dbReference>
<dbReference type="InterPro" id="IPR010987">
    <property type="entry name" value="Glutathione-S-Trfase_C-like"/>
</dbReference>
<evidence type="ECO:0000313" key="4">
    <source>
        <dbReference type="Proteomes" id="UP000481327"/>
    </source>
</evidence>
<organism evidence="3 4">
    <name type="scientific">Sandarakinorhabdus fusca</name>
    <dbReference type="NCBI Taxonomy" id="1439888"/>
    <lineage>
        <taxon>Bacteria</taxon>
        <taxon>Pseudomonadati</taxon>
        <taxon>Pseudomonadota</taxon>
        <taxon>Alphaproteobacteria</taxon>
        <taxon>Sphingomonadales</taxon>
        <taxon>Sphingosinicellaceae</taxon>
        <taxon>Sandarakinorhabdus</taxon>
    </lineage>
</organism>
<dbReference type="PANTHER" id="PTHR43968">
    <property type="match status" value="1"/>
</dbReference>
<proteinExistence type="predicted"/>
<dbReference type="OrthoDB" id="5293590at2"/>
<dbReference type="Proteomes" id="UP000481327">
    <property type="component" value="Unassembled WGS sequence"/>
</dbReference>
<name>A0A7C9KXG8_9SPHN</name>
<dbReference type="InterPro" id="IPR050983">
    <property type="entry name" value="GST_Omega/HSP26"/>
</dbReference>
<dbReference type="PROSITE" id="PS50405">
    <property type="entry name" value="GST_CTER"/>
    <property type="match status" value="1"/>
</dbReference>
<dbReference type="Pfam" id="PF00043">
    <property type="entry name" value="GST_C"/>
    <property type="match status" value="1"/>
</dbReference>
<reference evidence="3 4" key="1">
    <citation type="submission" date="2019-09" db="EMBL/GenBank/DDBJ databases">
        <title>Polymorphobacter sp. isolated from a lake in China.</title>
        <authorList>
            <person name="Liu Z."/>
        </authorList>
    </citation>
    <scope>NUCLEOTIDE SEQUENCE [LARGE SCALE GENOMIC DNA]</scope>
    <source>
        <strain evidence="3 4">D40P</strain>
    </source>
</reference>
<evidence type="ECO:0000313" key="3">
    <source>
        <dbReference type="EMBL" id="MQT17026.1"/>
    </source>
</evidence>
<dbReference type="InterPro" id="IPR004045">
    <property type="entry name" value="Glutathione_S-Trfase_N"/>
</dbReference>
<keyword evidence="3" id="KW-0808">Transferase</keyword>
<dbReference type="SUPFAM" id="SSF47616">
    <property type="entry name" value="GST C-terminal domain-like"/>
    <property type="match status" value="1"/>
</dbReference>
<accession>A0A7C9KXG8</accession>
<dbReference type="Gene3D" id="1.20.1050.10">
    <property type="match status" value="1"/>
</dbReference>
<dbReference type="InterPro" id="IPR004046">
    <property type="entry name" value="GST_C"/>
</dbReference>
<dbReference type="GO" id="GO:0016740">
    <property type="term" value="F:transferase activity"/>
    <property type="evidence" value="ECO:0007669"/>
    <property type="project" value="UniProtKB-KW"/>
</dbReference>
<feature type="domain" description="GST C-terminal" evidence="2">
    <location>
        <begin position="85"/>
        <end position="204"/>
    </location>
</feature>
<keyword evidence="4" id="KW-1185">Reference proteome</keyword>